<accession>A0ABV6V3I0</accession>
<dbReference type="Proteomes" id="UP001592530">
    <property type="component" value="Unassembled WGS sequence"/>
</dbReference>
<dbReference type="EMBL" id="JBHEZY010000002">
    <property type="protein sequence ID" value="MFC1430152.1"/>
    <property type="molecule type" value="Genomic_DNA"/>
</dbReference>
<comment type="caution">
    <text evidence="1">The sequence shown here is derived from an EMBL/GenBank/DDBJ whole genome shotgun (WGS) entry which is preliminary data.</text>
</comment>
<dbReference type="InterPro" id="IPR032710">
    <property type="entry name" value="NTF2-like_dom_sf"/>
</dbReference>
<dbReference type="RefSeq" id="WP_380501948.1">
    <property type="nucleotide sequence ID" value="NZ_JBHEZX010000001.1"/>
</dbReference>
<organism evidence="1 4">
    <name type="scientific">Streptacidiphilus alkalitolerans</name>
    <dbReference type="NCBI Taxonomy" id="3342712"/>
    <lineage>
        <taxon>Bacteria</taxon>
        <taxon>Bacillati</taxon>
        <taxon>Actinomycetota</taxon>
        <taxon>Actinomycetes</taxon>
        <taxon>Kitasatosporales</taxon>
        <taxon>Streptomycetaceae</taxon>
        <taxon>Streptacidiphilus</taxon>
    </lineage>
</organism>
<evidence type="ECO:0000313" key="4">
    <source>
        <dbReference type="Proteomes" id="UP001592582"/>
    </source>
</evidence>
<evidence type="ECO:0000313" key="3">
    <source>
        <dbReference type="Proteomes" id="UP001592530"/>
    </source>
</evidence>
<dbReference type="EMBL" id="JBHEZX010000001">
    <property type="protein sequence ID" value="MFC1408273.1"/>
    <property type="molecule type" value="Genomic_DNA"/>
</dbReference>
<name>A0ABV6V3I0_9ACTN</name>
<evidence type="ECO:0000313" key="2">
    <source>
        <dbReference type="EMBL" id="MFC1430152.1"/>
    </source>
</evidence>
<gene>
    <name evidence="2" type="ORF">ACEZDB_05695</name>
    <name evidence="1" type="ORF">ACEZDG_03145</name>
</gene>
<proteinExistence type="predicted"/>
<reference evidence="3 4" key="1">
    <citation type="submission" date="2024-09" db="EMBL/GenBank/DDBJ databases">
        <authorList>
            <person name="Lee S.D."/>
        </authorList>
    </citation>
    <scope>NUCLEOTIDE SEQUENCE [LARGE SCALE GENOMIC DNA]</scope>
    <source>
        <strain evidence="1 4">N1-1</strain>
        <strain evidence="2 3">N1-3</strain>
    </source>
</reference>
<sequence>MTAVQPLTEASIQEFAVNWYVALDHHVPLEETLAMLDEELEFKVPEDTFLGHLGFARWYEAVTNRFFDEVHTVTKVESDISDGSATVRVFVNWQAKIWNPPAEKSQWLGFDADQTWTVVAGPDGPLIRSYAVNALDPMPGSSSL</sequence>
<evidence type="ECO:0000313" key="1">
    <source>
        <dbReference type="EMBL" id="MFC1408273.1"/>
    </source>
</evidence>
<keyword evidence="4" id="KW-1185">Reference proteome</keyword>
<dbReference type="Proteomes" id="UP001592582">
    <property type="component" value="Unassembled WGS sequence"/>
</dbReference>
<protein>
    <submittedName>
        <fullName evidence="1">Nuclear transport factor 2 family protein</fullName>
    </submittedName>
</protein>
<dbReference type="SUPFAM" id="SSF54427">
    <property type="entry name" value="NTF2-like"/>
    <property type="match status" value="1"/>
</dbReference>